<evidence type="ECO:0000313" key="3">
    <source>
        <dbReference type="EMBL" id="TDA37589.1"/>
    </source>
</evidence>
<dbReference type="GO" id="GO:0004175">
    <property type="term" value="F:endopeptidase activity"/>
    <property type="evidence" value="ECO:0007669"/>
    <property type="project" value="UniProtKB-ARBA"/>
</dbReference>
<evidence type="ECO:0000313" key="4">
    <source>
        <dbReference type="Proteomes" id="UP000317265"/>
    </source>
</evidence>
<feature type="transmembrane region" description="Helical" evidence="1">
    <location>
        <begin position="45"/>
        <end position="64"/>
    </location>
</feature>
<organism evidence="3 4">
    <name type="scientific">Thermoproteota archaeon</name>
    <dbReference type="NCBI Taxonomy" id="2056631"/>
    <lineage>
        <taxon>Archaea</taxon>
        <taxon>Thermoproteota</taxon>
    </lineage>
</organism>
<feature type="transmembrane region" description="Helical" evidence="1">
    <location>
        <begin position="177"/>
        <end position="192"/>
    </location>
</feature>
<dbReference type="PANTHER" id="PTHR43592:SF15">
    <property type="entry name" value="CAAX AMINO TERMINAL PROTEASE FAMILY PROTEIN"/>
    <property type="match status" value="1"/>
</dbReference>
<name>A0A523B9H3_9CREN</name>
<dbReference type="InterPro" id="IPR003675">
    <property type="entry name" value="Rce1/LyrA-like_dom"/>
</dbReference>
<evidence type="ECO:0000259" key="2">
    <source>
        <dbReference type="Pfam" id="PF02517"/>
    </source>
</evidence>
<dbReference type="AlphaFoldDB" id="A0A523B9H3"/>
<feature type="domain" description="CAAX prenyl protease 2/Lysostaphin resistance protein A-like" evidence="2">
    <location>
        <begin position="124"/>
        <end position="210"/>
    </location>
</feature>
<accession>A0A523B9H3</accession>
<evidence type="ECO:0000256" key="1">
    <source>
        <dbReference type="SAM" id="Phobius"/>
    </source>
</evidence>
<comment type="caution">
    <text evidence="3">The sequence shown here is derived from an EMBL/GenBank/DDBJ whole genome shotgun (WGS) entry which is preliminary data.</text>
</comment>
<keyword evidence="1" id="KW-0472">Membrane</keyword>
<dbReference type="Proteomes" id="UP000317265">
    <property type="component" value="Unassembled WGS sequence"/>
</dbReference>
<proteinExistence type="predicted"/>
<gene>
    <name evidence="3" type="ORF">DSO09_06720</name>
</gene>
<keyword evidence="1" id="KW-1133">Transmembrane helix</keyword>
<dbReference type="EMBL" id="QNVI01000069">
    <property type="protein sequence ID" value="TDA37589.1"/>
    <property type="molecule type" value="Genomic_DNA"/>
</dbReference>
<keyword evidence="1" id="KW-0812">Transmembrane</keyword>
<feature type="transmembrane region" description="Helical" evidence="1">
    <location>
        <begin position="7"/>
        <end position="33"/>
    </location>
</feature>
<dbReference type="Pfam" id="PF02517">
    <property type="entry name" value="Rce1-like"/>
    <property type="match status" value="1"/>
</dbReference>
<dbReference type="GO" id="GO:0080120">
    <property type="term" value="P:CAAX-box protein maturation"/>
    <property type="evidence" value="ECO:0007669"/>
    <property type="project" value="UniProtKB-ARBA"/>
</dbReference>
<feature type="transmembrane region" description="Helical" evidence="1">
    <location>
        <begin position="125"/>
        <end position="142"/>
    </location>
</feature>
<feature type="transmembrane region" description="Helical" evidence="1">
    <location>
        <begin position="85"/>
        <end position="105"/>
    </location>
</feature>
<protein>
    <recommendedName>
        <fullName evidence="2">CAAX prenyl protease 2/Lysostaphin resistance protein A-like domain-containing protein</fullName>
    </recommendedName>
</protein>
<feature type="transmembrane region" description="Helical" evidence="1">
    <location>
        <begin position="197"/>
        <end position="217"/>
    </location>
</feature>
<sequence length="218" mass="24815">MKTIRSHVLILSVLPIIFNTILTPAIVIILVGFKEFITNPTYYVFLYGPYLWSIYDVLFTYLTYVFLKHENENIKALVGSVQDKLLLTISIIIGLVIISFFLSYVTSLMFDGNNILKKLPLHTSLYLATIGSIIAGICEEFIWRGYLLTRFERLANNSVIAVIIQAILFGLYHGPGIIYTLIFGLITGFIYVKTRKLIPLMMAHWLIDAIGFSLVFFT</sequence>
<reference evidence="3 4" key="1">
    <citation type="journal article" date="2019" name="Nat. Microbiol.">
        <title>Expanding anaerobic alkane metabolism in the domain of Archaea.</title>
        <authorList>
            <person name="Wang Y."/>
            <person name="Wegener G."/>
            <person name="Hou J."/>
            <person name="Wang F."/>
            <person name="Xiao X."/>
        </authorList>
    </citation>
    <scope>NUCLEOTIDE SEQUENCE [LARGE SCALE GENOMIC DNA]</scope>
    <source>
        <strain evidence="3">WYZ-LMO11</strain>
    </source>
</reference>
<dbReference type="PANTHER" id="PTHR43592">
    <property type="entry name" value="CAAX AMINO TERMINAL PROTEASE"/>
    <property type="match status" value="1"/>
</dbReference>